<dbReference type="InterPro" id="IPR008930">
    <property type="entry name" value="Terpenoid_cyclase/PrenylTrfase"/>
</dbReference>
<evidence type="ECO:0000313" key="1">
    <source>
        <dbReference type="EMBL" id="GAF68136.1"/>
    </source>
</evidence>
<comment type="caution">
    <text evidence="1">The sequence shown here is derived from an EMBL/GenBank/DDBJ whole genome shotgun (WGS) entry which is preliminary data.</text>
</comment>
<organism evidence="1">
    <name type="scientific">marine sediment metagenome</name>
    <dbReference type="NCBI Taxonomy" id="412755"/>
    <lineage>
        <taxon>unclassified sequences</taxon>
        <taxon>metagenomes</taxon>
        <taxon>ecological metagenomes</taxon>
    </lineage>
</organism>
<protein>
    <recommendedName>
        <fullName evidence="2">Nitrogen fixation protein NifH</fullName>
    </recommendedName>
</protein>
<gene>
    <name evidence="1" type="ORF">S01H1_09908</name>
</gene>
<dbReference type="AlphaFoldDB" id="X0RYR9"/>
<dbReference type="SUPFAM" id="SSF48239">
    <property type="entry name" value="Terpenoid cyclases/Protein prenyltransferases"/>
    <property type="match status" value="1"/>
</dbReference>
<proteinExistence type="predicted"/>
<dbReference type="EMBL" id="BARS01005058">
    <property type="protein sequence ID" value="GAF68136.1"/>
    <property type="molecule type" value="Genomic_DNA"/>
</dbReference>
<feature type="non-terminal residue" evidence="1">
    <location>
        <position position="284"/>
    </location>
</feature>
<reference evidence="1" key="1">
    <citation type="journal article" date="2014" name="Front. Microbiol.">
        <title>High frequency of phylogenetically diverse reductive dehalogenase-homologous genes in deep subseafloor sedimentary metagenomes.</title>
        <authorList>
            <person name="Kawai M."/>
            <person name="Futagami T."/>
            <person name="Toyoda A."/>
            <person name="Takaki Y."/>
            <person name="Nishi S."/>
            <person name="Hori S."/>
            <person name="Arai W."/>
            <person name="Tsubouchi T."/>
            <person name="Morono Y."/>
            <person name="Uchiyama I."/>
            <person name="Ito T."/>
            <person name="Fujiyama A."/>
            <person name="Inagaki F."/>
            <person name="Takami H."/>
        </authorList>
    </citation>
    <scope>NUCLEOTIDE SEQUENCE</scope>
    <source>
        <strain evidence="1">Expedition CK06-06</strain>
    </source>
</reference>
<dbReference type="Gene3D" id="1.50.10.20">
    <property type="match status" value="1"/>
</dbReference>
<name>X0RYR9_9ZZZZ</name>
<accession>X0RYR9</accession>
<evidence type="ECO:0008006" key="2">
    <source>
        <dbReference type="Google" id="ProtNLM"/>
    </source>
</evidence>
<sequence length="284" mass="31360">MGDILMEQLNGDPLPWLLENDPQNPGVRYFALRELLDTQPDNGEVLAARENVMAHGPVPVILEAQDPDGYWVEPGPGYYPKYRGTVWQLISLAQLGADGHDLRIKAACDYILEHARSRYGGISVDAKPSGMIQCLQGNLATALIDLGWLGDERLMESLDWLARSITGEGIEPAKNKSAPVRYYRSGNSGPGFTCSANNHLPCAWGGVKSMLALSKVPELDRTPQIRSAIDEGVRFLFSRDPAMADYPMGYSLKPNRSWFKFGFHIGYVTDVLQNMEALTLLGYG</sequence>